<dbReference type="OrthoDB" id="9815130at2"/>
<keyword evidence="4" id="KW-0808">Transferase</keyword>
<dbReference type="EMBL" id="FO203522">
    <property type="protein sequence ID" value="CCO22305.1"/>
    <property type="molecule type" value="Genomic_DNA"/>
</dbReference>
<dbReference type="Pfam" id="PF00291">
    <property type="entry name" value="PALP"/>
    <property type="match status" value="1"/>
</dbReference>
<dbReference type="HOGENOM" id="CLU_021018_1_0_7"/>
<keyword evidence="5" id="KW-1185">Reference proteome</keyword>
<evidence type="ECO:0000259" key="3">
    <source>
        <dbReference type="Pfam" id="PF00291"/>
    </source>
</evidence>
<dbReference type="InterPro" id="IPR036052">
    <property type="entry name" value="TrpB-like_PALP_sf"/>
</dbReference>
<dbReference type="STRING" id="1121451.DESAM_20014"/>
<evidence type="ECO:0000256" key="2">
    <source>
        <dbReference type="ARBA" id="ARBA00022898"/>
    </source>
</evidence>
<dbReference type="PATRIC" id="fig|1121451.3.peg.293"/>
<dbReference type="InterPro" id="IPR001926">
    <property type="entry name" value="TrpB-like_PALP"/>
</dbReference>
<dbReference type="RefSeq" id="WP_015334915.1">
    <property type="nucleotide sequence ID" value="NC_020055.1"/>
</dbReference>
<dbReference type="AlphaFoldDB" id="L0R7Y3"/>
<evidence type="ECO:0000256" key="1">
    <source>
        <dbReference type="ARBA" id="ARBA00001933"/>
    </source>
</evidence>
<protein>
    <submittedName>
        <fullName evidence="4">Cysteine synthase</fullName>
        <ecNumber evidence="4">2.5.1.47</ecNumber>
    </submittedName>
</protein>
<organism evidence="4 5">
    <name type="scientific">Maridesulfovibrio hydrothermalis AM13 = DSM 14728</name>
    <dbReference type="NCBI Taxonomy" id="1121451"/>
    <lineage>
        <taxon>Bacteria</taxon>
        <taxon>Pseudomonadati</taxon>
        <taxon>Thermodesulfobacteriota</taxon>
        <taxon>Desulfovibrionia</taxon>
        <taxon>Desulfovibrionales</taxon>
        <taxon>Desulfovibrionaceae</taxon>
        <taxon>Maridesulfovibrio</taxon>
    </lineage>
</organism>
<proteinExistence type="predicted"/>
<dbReference type="eggNOG" id="COG0031">
    <property type="taxonomic scope" value="Bacteria"/>
</dbReference>
<gene>
    <name evidence="4" type="ORF">DESAM_20014</name>
</gene>
<dbReference type="GO" id="GO:0004124">
    <property type="term" value="F:cysteine synthase activity"/>
    <property type="evidence" value="ECO:0007669"/>
    <property type="project" value="UniProtKB-EC"/>
</dbReference>
<reference evidence="4 5" key="1">
    <citation type="submission" date="2012-10" db="EMBL/GenBank/DDBJ databases">
        <authorList>
            <person name="Genoscope - CEA"/>
        </authorList>
    </citation>
    <scope>NUCLEOTIDE SEQUENCE [LARGE SCALE GENOMIC DNA]</scope>
    <source>
        <strain evidence="5">AM13 / DSM 14728</strain>
    </source>
</reference>
<keyword evidence="2" id="KW-0663">Pyridoxal phosphate</keyword>
<evidence type="ECO:0000313" key="4">
    <source>
        <dbReference type="EMBL" id="CCO22305.1"/>
    </source>
</evidence>
<feature type="domain" description="Tryptophan synthase beta chain-like PALP" evidence="3">
    <location>
        <begin position="17"/>
        <end position="296"/>
    </location>
</feature>
<dbReference type="SUPFAM" id="SSF53686">
    <property type="entry name" value="Tryptophan synthase beta subunit-like PLP-dependent enzymes"/>
    <property type="match status" value="1"/>
</dbReference>
<accession>L0R7Y3</accession>
<dbReference type="Gene3D" id="3.40.50.1100">
    <property type="match status" value="2"/>
</dbReference>
<name>L0R7Y3_9BACT</name>
<evidence type="ECO:0000313" key="5">
    <source>
        <dbReference type="Proteomes" id="UP000010808"/>
    </source>
</evidence>
<dbReference type="KEGG" id="dhy:DESAM_20014"/>
<sequence>MQNKSDILKMFNRFNFIKTPLVCANRYFPAGNVFVKLEGENLFGNIKARCAFYMLQDIVNRKSGCSHFVNVVESSSGNLAVALHKLSDHFNVNFLCLSDRTTPESKQKELLDEGVNVQFVKKMGYPDFRTARISKARELHEKSDYIWVNQYENPANAQAHYETTGPEIWEQTQGNIDWVVVSVGSGGTISGIAKYLKQKKPSINIVGVEPLGSTSFGGESHPYVSAGAGMRGPSELLKTYLKYIDYYAQVSDILAAMECKKVEELEGVSVGLTTGHCLAVASQLQTKSNDTVVVVSADSGRHYENTINNLIELPINQKTSVVQINQVFSFKHEVFKEDNDV</sequence>
<dbReference type="InterPro" id="IPR050214">
    <property type="entry name" value="Cys_Synth/Cystath_Beta-Synth"/>
</dbReference>
<comment type="cofactor">
    <cofactor evidence="1">
        <name>pyridoxal 5'-phosphate</name>
        <dbReference type="ChEBI" id="CHEBI:597326"/>
    </cofactor>
</comment>
<dbReference type="PANTHER" id="PTHR10314">
    <property type="entry name" value="CYSTATHIONINE BETA-SYNTHASE"/>
    <property type="match status" value="1"/>
</dbReference>
<dbReference type="Proteomes" id="UP000010808">
    <property type="component" value="Chromosome"/>
</dbReference>
<dbReference type="EC" id="2.5.1.47" evidence="4"/>